<dbReference type="PROSITE" id="PS50086">
    <property type="entry name" value="TBC_RABGAP"/>
    <property type="match status" value="1"/>
</dbReference>
<feature type="domain" description="Rab-GAP TBC" evidence="3">
    <location>
        <begin position="293"/>
        <end position="514"/>
    </location>
</feature>
<evidence type="ECO:0000256" key="2">
    <source>
        <dbReference type="SAM" id="MobiDB-lite"/>
    </source>
</evidence>
<accession>A0AAF0EQW0</accession>
<dbReference type="GO" id="GO:0031267">
    <property type="term" value="F:small GTPase binding"/>
    <property type="evidence" value="ECO:0007669"/>
    <property type="project" value="TreeGrafter"/>
</dbReference>
<evidence type="ECO:0000259" key="3">
    <source>
        <dbReference type="PROSITE" id="PS50086"/>
    </source>
</evidence>
<evidence type="ECO:0000313" key="4">
    <source>
        <dbReference type="EMBL" id="WFD33204.1"/>
    </source>
</evidence>
<keyword evidence="1" id="KW-0175">Coiled coil</keyword>
<dbReference type="Proteomes" id="UP001219933">
    <property type="component" value="Chromosome 1"/>
</dbReference>
<feature type="coiled-coil region" evidence="1">
    <location>
        <begin position="237"/>
        <end position="266"/>
    </location>
</feature>
<organism evidence="4 5">
    <name type="scientific">Malassezia cuniculi</name>
    <dbReference type="NCBI Taxonomy" id="948313"/>
    <lineage>
        <taxon>Eukaryota</taxon>
        <taxon>Fungi</taxon>
        <taxon>Dikarya</taxon>
        <taxon>Basidiomycota</taxon>
        <taxon>Ustilaginomycotina</taxon>
        <taxon>Malasseziomycetes</taxon>
        <taxon>Malasseziales</taxon>
        <taxon>Malasseziaceae</taxon>
        <taxon>Malassezia</taxon>
    </lineage>
</organism>
<dbReference type="EMBL" id="CP119877">
    <property type="protein sequence ID" value="WFD33204.1"/>
    <property type="molecule type" value="Genomic_DNA"/>
</dbReference>
<feature type="region of interest" description="Disordered" evidence="2">
    <location>
        <begin position="194"/>
        <end position="220"/>
    </location>
</feature>
<dbReference type="InterPro" id="IPR035969">
    <property type="entry name" value="Rab-GAP_TBC_sf"/>
</dbReference>
<dbReference type="InterPro" id="IPR050302">
    <property type="entry name" value="Rab_GAP_TBC_domain"/>
</dbReference>
<proteinExistence type="predicted"/>
<dbReference type="Gene3D" id="1.10.472.80">
    <property type="entry name" value="Ypt/Rab-GAP domain of gyp1p, domain 3"/>
    <property type="match status" value="1"/>
</dbReference>
<dbReference type="Pfam" id="PF00566">
    <property type="entry name" value="RabGAP-TBC"/>
    <property type="match status" value="1"/>
</dbReference>
<sequence>MTHSNGDAGDTQFVDVVLNEQSVAQPTEPVPERSGSLSSYRRNASRWQSHVALNNLGSLTPSENSRRSSTPALASTILSDGAESSDEAMSQSQVISRRVEGRYRRRNIKSYTLDNASTPNLRRKQDVALEPTLSPGMTLTVVDDNGELVVVRSPEMNGTPTAPKFKSQVDKAAANLSIGSLSATQSPDNSLIMDTSIKSEPNGDGTPINTNRTRMPHLPPKSAEEEARHLEAFTAMMREAKLIEKRKEEERKRKRAERLERRVQMRHVWDQEILPCWTRARTEQQYRELWQDGIPGVLRSRLWPRACGNSLLLPHSLFARALESANKMREDHTFPQSVQNAIDSDIEHTLPSLKLFQKDIGALWEDLSNVLAAFAVIRLDEASKRSNIDIEHADEIARRYHIYVPGTASIAAMLVMNVSPSAALLSIFNLIAARGWLHTLYALEEDDIQTRQLLAYERVFNTLLAEKLPMVYANMQRMGVHASTYLREWIRTLFVPLLDLDTVSRLWDNILLDEGDAPLYRIALALVQLLEARLYVKDKAELESILHGTNAGSLSVWRRESDIDQAVPLDCIYAQYAIDEDAVFDMFHEQDSWWKDSTLRRLLDRELVD</sequence>
<gene>
    <name evidence="4" type="ORF">MCUN1_000017</name>
</gene>
<dbReference type="Gene3D" id="1.10.10.750">
    <property type="entry name" value="Ypt/Rab-GAP domain of gyp1p, domain 1"/>
    <property type="match status" value="1"/>
</dbReference>
<dbReference type="InterPro" id="IPR000195">
    <property type="entry name" value="Rab-GAP-TBC_dom"/>
</dbReference>
<dbReference type="PANTHER" id="PTHR47219">
    <property type="entry name" value="RAB GTPASE-ACTIVATING PROTEIN 1-LIKE"/>
    <property type="match status" value="1"/>
</dbReference>
<dbReference type="PANTHER" id="PTHR47219:SF15">
    <property type="entry name" value="TBC1 DOMAIN FAMILY MEMBER 12 ISOFORM X1"/>
    <property type="match status" value="1"/>
</dbReference>
<evidence type="ECO:0000313" key="5">
    <source>
        <dbReference type="Proteomes" id="UP001219933"/>
    </source>
</evidence>
<reference evidence="4" key="1">
    <citation type="submission" date="2023-03" db="EMBL/GenBank/DDBJ databases">
        <title>Mating type loci evolution in Malassezia.</title>
        <authorList>
            <person name="Coelho M.A."/>
        </authorList>
    </citation>
    <scope>NUCLEOTIDE SEQUENCE</scope>
    <source>
        <strain evidence="4">CBS 11721</strain>
    </source>
</reference>
<dbReference type="AlphaFoldDB" id="A0AAF0EQW0"/>
<evidence type="ECO:0000256" key="1">
    <source>
        <dbReference type="SAM" id="Coils"/>
    </source>
</evidence>
<dbReference type="GO" id="GO:0005096">
    <property type="term" value="F:GTPase activator activity"/>
    <property type="evidence" value="ECO:0007669"/>
    <property type="project" value="TreeGrafter"/>
</dbReference>
<dbReference type="SUPFAM" id="SSF47923">
    <property type="entry name" value="Ypt/Rab-GAP domain of gyp1p"/>
    <property type="match status" value="2"/>
</dbReference>
<dbReference type="SMART" id="SM00164">
    <property type="entry name" value="TBC"/>
    <property type="match status" value="1"/>
</dbReference>
<name>A0AAF0EQW0_9BASI</name>
<dbReference type="Gene3D" id="1.10.8.270">
    <property type="entry name" value="putative rabgap domain of human tbc1 domain family member 14 like domains"/>
    <property type="match status" value="1"/>
</dbReference>
<keyword evidence="5" id="KW-1185">Reference proteome</keyword>
<feature type="region of interest" description="Disordered" evidence="2">
    <location>
        <begin position="18"/>
        <end position="41"/>
    </location>
</feature>
<protein>
    <recommendedName>
        <fullName evidence="3">Rab-GAP TBC domain-containing protein</fullName>
    </recommendedName>
</protein>